<organism evidence="1 2">
    <name type="scientific">Hyaloscypha variabilis (strain UAMH 11265 / GT02V1 / F)</name>
    <name type="common">Meliniomyces variabilis</name>
    <dbReference type="NCBI Taxonomy" id="1149755"/>
    <lineage>
        <taxon>Eukaryota</taxon>
        <taxon>Fungi</taxon>
        <taxon>Dikarya</taxon>
        <taxon>Ascomycota</taxon>
        <taxon>Pezizomycotina</taxon>
        <taxon>Leotiomycetes</taxon>
        <taxon>Helotiales</taxon>
        <taxon>Hyaloscyphaceae</taxon>
        <taxon>Hyaloscypha</taxon>
        <taxon>Hyaloscypha variabilis</taxon>
    </lineage>
</organism>
<dbReference type="AlphaFoldDB" id="A0A2J6RFP1"/>
<dbReference type="EMBL" id="KZ613949">
    <property type="protein sequence ID" value="PMD37335.1"/>
    <property type="molecule type" value="Genomic_DNA"/>
</dbReference>
<dbReference type="STRING" id="1149755.A0A2J6RFP1"/>
<sequence>MPNWKSYESSVRLLSAIVAAHPGLKLNYDEVGRFYGDGAKYKSVWDRMNIINKNAKLLTDAVEAGRDPFKVELIDTTKVQDIAARFGGDCTTSAVENRFRRIKKDAHLINESIKKGIDPITLPIGDTDGVAAVRNAKRGPGQTRISRVLQALCTISFCFQIRPQDLNEEVFIDMRYRAC</sequence>
<proteinExistence type="predicted"/>
<keyword evidence="2" id="KW-1185">Reference proteome</keyword>
<evidence type="ECO:0000313" key="2">
    <source>
        <dbReference type="Proteomes" id="UP000235786"/>
    </source>
</evidence>
<gene>
    <name evidence="1" type="ORF">L207DRAFT_74220</name>
</gene>
<dbReference type="Proteomes" id="UP000235786">
    <property type="component" value="Unassembled WGS sequence"/>
</dbReference>
<protein>
    <submittedName>
        <fullName evidence="1">Uncharacterized protein</fullName>
    </submittedName>
</protein>
<accession>A0A2J6RFP1</accession>
<reference evidence="1 2" key="1">
    <citation type="submission" date="2016-04" db="EMBL/GenBank/DDBJ databases">
        <title>A degradative enzymes factory behind the ericoid mycorrhizal symbiosis.</title>
        <authorList>
            <consortium name="DOE Joint Genome Institute"/>
            <person name="Martino E."/>
            <person name="Morin E."/>
            <person name="Grelet G."/>
            <person name="Kuo A."/>
            <person name="Kohler A."/>
            <person name="Daghino S."/>
            <person name="Barry K."/>
            <person name="Choi C."/>
            <person name="Cichocki N."/>
            <person name="Clum A."/>
            <person name="Copeland A."/>
            <person name="Hainaut M."/>
            <person name="Haridas S."/>
            <person name="Labutti K."/>
            <person name="Lindquist E."/>
            <person name="Lipzen A."/>
            <person name="Khouja H.-R."/>
            <person name="Murat C."/>
            <person name="Ohm R."/>
            <person name="Olson A."/>
            <person name="Spatafora J."/>
            <person name="Veneault-Fourrey C."/>
            <person name="Henrissat B."/>
            <person name="Grigoriev I."/>
            <person name="Martin F."/>
            <person name="Perotto S."/>
        </authorList>
    </citation>
    <scope>NUCLEOTIDE SEQUENCE [LARGE SCALE GENOMIC DNA]</scope>
    <source>
        <strain evidence="1 2">F</strain>
    </source>
</reference>
<dbReference type="OrthoDB" id="4828117at2759"/>
<evidence type="ECO:0000313" key="1">
    <source>
        <dbReference type="EMBL" id="PMD37335.1"/>
    </source>
</evidence>
<name>A0A2J6RFP1_HYAVF</name>